<name>A0AAP0EWS7_9MAGN</name>
<keyword evidence="3" id="KW-1185">Reference proteome</keyword>
<dbReference type="SUPFAM" id="SSF52058">
    <property type="entry name" value="L domain-like"/>
    <property type="match status" value="1"/>
</dbReference>
<evidence type="ECO:0000313" key="3">
    <source>
        <dbReference type="Proteomes" id="UP001417504"/>
    </source>
</evidence>
<accession>A0AAP0EWS7</accession>
<dbReference type="Pfam" id="PF25019">
    <property type="entry name" value="LRR_R13L1-DRL21"/>
    <property type="match status" value="1"/>
</dbReference>
<sequence>MICFDTLYLKSFFQEAEMTTYGEVTRCKMHHHLHDLAQSIMDSECQVLGESSVRSTDLSECRHVSMISLSSLEDLQHKAKKVRTIFGWESTSKELVDGGTLQVLRSSALFKFESLRVLDLRGFRGSDFSSFSCKYFKHLRYLDLSGTNIKSLSEWVTGLYHLQTLKLIKCRKLTELPVDLMKLKKLRHWKKMPQSLCKLHQLQTLPLFVVCQEESGCGISMMKDLNDFRGTLNIHRLSLVKKANLAEEGILCEKSSLRELRLHWDRDSSVGDDGDELLVLEVLRPHTNLQRLLIEGFGGVEFPAWVSSGSYLPHLVGMELSNCNHCEHIPSFGTLHRLVKLKLRSLPNLEEWLEGDGVMFPYLEELLIENCPNLRKTPCVFPSIKSLVLDDVGGKGVMSITTSSLITSLVS</sequence>
<dbReference type="AlphaFoldDB" id="A0AAP0EWS7"/>
<gene>
    <name evidence="2" type="ORF">Sjap_021971</name>
</gene>
<dbReference type="InterPro" id="IPR056789">
    <property type="entry name" value="LRR_R13L1-DRL21"/>
</dbReference>
<dbReference type="Gene3D" id="3.80.10.10">
    <property type="entry name" value="Ribonuclease Inhibitor"/>
    <property type="match status" value="1"/>
</dbReference>
<dbReference type="InterPro" id="IPR032675">
    <property type="entry name" value="LRR_dom_sf"/>
</dbReference>
<evidence type="ECO:0000259" key="1">
    <source>
        <dbReference type="Pfam" id="PF25019"/>
    </source>
</evidence>
<protein>
    <recommendedName>
        <fullName evidence="1">R13L1/DRL21-like LRR repeat region domain-containing protein</fullName>
    </recommendedName>
</protein>
<evidence type="ECO:0000313" key="2">
    <source>
        <dbReference type="EMBL" id="KAK9096474.1"/>
    </source>
</evidence>
<dbReference type="EMBL" id="JBBNAE010000009">
    <property type="protein sequence ID" value="KAK9096474.1"/>
    <property type="molecule type" value="Genomic_DNA"/>
</dbReference>
<dbReference type="PANTHER" id="PTHR47186">
    <property type="entry name" value="LEUCINE-RICH REPEAT-CONTAINING PROTEIN 57"/>
    <property type="match status" value="1"/>
</dbReference>
<comment type="caution">
    <text evidence="2">The sequence shown here is derived from an EMBL/GenBank/DDBJ whole genome shotgun (WGS) entry which is preliminary data.</text>
</comment>
<dbReference type="PANTHER" id="PTHR47186:SF3">
    <property type="entry name" value="OS09G0267800 PROTEIN"/>
    <property type="match status" value="1"/>
</dbReference>
<reference evidence="2 3" key="1">
    <citation type="submission" date="2024-01" db="EMBL/GenBank/DDBJ databases">
        <title>Genome assemblies of Stephania.</title>
        <authorList>
            <person name="Yang L."/>
        </authorList>
    </citation>
    <scope>NUCLEOTIDE SEQUENCE [LARGE SCALE GENOMIC DNA]</scope>
    <source>
        <strain evidence="2">QJT</strain>
        <tissue evidence="2">Leaf</tissue>
    </source>
</reference>
<proteinExistence type="predicted"/>
<dbReference type="Proteomes" id="UP001417504">
    <property type="component" value="Unassembled WGS sequence"/>
</dbReference>
<organism evidence="2 3">
    <name type="scientific">Stephania japonica</name>
    <dbReference type="NCBI Taxonomy" id="461633"/>
    <lineage>
        <taxon>Eukaryota</taxon>
        <taxon>Viridiplantae</taxon>
        <taxon>Streptophyta</taxon>
        <taxon>Embryophyta</taxon>
        <taxon>Tracheophyta</taxon>
        <taxon>Spermatophyta</taxon>
        <taxon>Magnoliopsida</taxon>
        <taxon>Ranunculales</taxon>
        <taxon>Menispermaceae</taxon>
        <taxon>Menispermoideae</taxon>
        <taxon>Cissampelideae</taxon>
        <taxon>Stephania</taxon>
    </lineage>
</organism>
<feature type="domain" description="R13L1/DRL21-like LRR repeat region" evidence="1">
    <location>
        <begin position="219"/>
        <end position="345"/>
    </location>
</feature>